<name>A0AAV8UTJ7_9RHOD</name>
<proteinExistence type="predicted"/>
<keyword evidence="1" id="KW-0812">Transmembrane</keyword>
<feature type="transmembrane region" description="Helical" evidence="1">
    <location>
        <begin position="97"/>
        <end position="114"/>
    </location>
</feature>
<gene>
    <name evidence="2" type="ORF">NDN08_000907</name>
</gene>
<evidence type="ECO:0000256" key="1">
    <source>
        <dbReference type="SAM" id="Phobius"/>
    </source>
</evidence>
<dbReference type="AlphaFoldDB" id="A0AAV8UTJ7"/>
<protein>
    <recommendedName>
        <fullName evidence="4">Receptor expression-enhancing protein</fullName>
    </recommendedName>
</protein>
<reference evidence="2 3" key="1">
    <citation type="journal article" date="2023" name="Nat. Commun.">
        <title>Origin of minicircular mitochondrial genomes in red algae.</title>
        <authorList>
            <person name="Lee Y."/>
            <person name="Cho C.H."/>
            <person name="Lee Y.M."/>
            <person name="Park S.I."/>
            <person name="Yang J.H."/>
            <person name="West J.A."/>
            <person name="Bhattacharya D."/>
            <person name="Yoon H.S."/>
        </authorList>
    </citation>
    <scope>NUCLEOTIDE SEQUENCE [LARGE SCALE GENOMIC DNA]</scope>
    <source>
        <strain evidence="2 3">CCMP1338</strain>
        <tissue evidence="2">Whole cell</tissue>
    </source>
</reference>
<sequence length="211" mass="23509">MSGKKEILVRRGGRGRLSNLGRGDVVKEIVVEDATGDEASPADHSKTVVLLCSGVVVLAFVLGWTMRLILLGVGILRPVLLTSSAMSRKKPEVEGRWMLYWMFCGLFFLAETAWVHNVRYAFLFTATEIAILFLLSQNEARNSELIYSWVLSPVTEEFKFHVETVTCKCSSYVDQVWSAFSEVTIGSAKAFFRSLARSSRTVSDRLDQATG</sequence>
<accession>A0AAV8UTJ7</accession>
<dbReference type="EMBL" id="JAMWBK010000006">
    <property type="protein sequence ID" value="KAJ8904388.1"/>
    <property type="molecule type" value="Genomic_DNA"/>
</dbReference>
<keyword evidence="3" id="KW-1185">Reference proteome</keyword>
<evidence type="ECO:0000313" key="3">
    <source>
        <dbReference type="Proteomes" id="UP001157974"/>
    </source>
</evidence>
<keyword evidence="1" id="KW-1133">Transmembrane helix</keyword>
<comment type="caution">
    <text evidence="2">The sequence shown here is derived from an EMBL/GenBank/DDBJ whole genome shotgun (WGS) entry which is preliminary data.</text>
</comment>
<dbReference type="Proteomes" id="UP001157974">
    <property type="component" value="Unassembled WGS sequence"/>
</dbReference>
<evidence type="ECO:0008006" key="4">
    <source>
        <dbReference type="Google" id="ProtNLM"/>
    </source>
</evidence>
<evidence type="ECO:0000313" key="2">
    <source>
        <dbReference type="EMBL" id="KAJ8904388.1"/>
    </source>
</evidence>
<organism evidence="2 3">
    <name type="scientific">Rhodosorus marinus</name>
    <dbReference type="NCBI Taxonomy" id="101924"/>
    <lineage>
        <taxon>Eukaryota</taxon>
        <taxon>Rhodophyta</taxon>
        <taxon>Stylonematophyceae</taxon>
        <taxon>Stylonematales</taxon>
        <taxon>Stylonemataceae</taxon>
        <taxon>Rhodosorus</taxon>
    </lineage>
</organism>
<feature type="transmembrane region" description="Helical" evidence="1">
    <location>
        <begin position="48"/>
        <end position="76"/>
    </location>
</feature>
<keyword evidence="1" id="KW-0472">Membrane</keyword>